<dbReference type="SUPFAM" id="SSF103473">
    <property type="entry name" value="MFS general substrate transporter"/>
    <property type="match status" value="1"/>
</dbReference>
<evidence type="ECO:0000313" key="7">
    <source>
        <dbReference type="Ensembl" id="ENSP00000437653.1"/>
    </source>
</evidence>
<protein>
    <submittedName>
        <fullName evidence="7">Solute carrier family 2 member 14</fullName>
    </submittedName>
</protein>
<keyword evidence="3 5" id="KW-1133">Transmembrane helix</keyword>
<dbReference type="Antibodypedia" id="53025">
    <property type="antibodies" value="55 antibodies from 6 providers"/>
</dbReference>
<keyword evidence="4 5" id="KW-0472">Membrane</keyword>
<feature type="transmembrane region" description="Helical" evidence="5">
    <location>
        <begin position="86"/>
        <end position="109"/>
    </location>
</feature>
<dbReference type="Gene3D" id="1.20.1250.20">
    <property type="entry name" value="MFS general substrate transporter like domains"/>
    <property type="match status" value="1"/>
</dbReference>
<comment type="subcellular location">
    <subcellularLocation>
        <location evidence="1">Membrane</location>
        <topology evidence="1">Multi-pass membrane protein</topology>
    </subcellularLocation>
</comment>
<gene>
    <name evidence="7" type="primary">SLC2A14</name>
</gene>
<evidence type="ECO:0000259" key="6">
    <source>
        <dbReference type="PROSITE" id="PS50850"/>
    </source>
</evidence>
<evidence type="ECO:0000256" key="4">
    <source>
        <dbReference type="ARBA" id="ARBA00023136"/>
    </source>
</evidence>
<reference evidence="7 8" key="1">
    <citation type="journal article" date="2001" name="Nature">
        <title>Initial sequencing and analysis of the human genome.</title>
        <authorList>
            <consortium name="International Human Genome Sequencing Consortium"/>
            <person name="Lander E.S."/>
            <person name="Linton L.M."/>
            <person name="Birren B."/>
            <person name="Nusbaum C."/>
            <person name="Zody M.C."/>
            <person name="Baldwin J."/>
            <person name="Devon K."/>
            <person name="Dewar K."/>
            <person name="Doyle M."/>
            <person name="FitzHugh W."/>
            <person name="Funke R."/>
            <person name="Gage D."/>
            <person name="Harris K."/>
            <person name="Heaford A."/>
            <person name="Howland J."/>
            <person name="Kann L."/>
            <person name="Lehoczky J."/>
            <person name="LeVine R."/>
            <person name="McEwan P."/>
            <person name="McKernan K."/>
            <person name="Meldrim J."/>
            <person name="Mesirov J.P."/>
            <person name="Miranda C."/>
            <person name="Morris W."/>
            <person name="Naylor J."/>
            <person name="Raymond C."/>
            <person name="Rosetti M."/>
            <person name="Santos R."/>
            <person name="Sheridan A."/>
            <person name="Sougnez C."/>
            <person name="Stange-Thomann N."/>
            <person name="Stojanovic N."/>
            <person name="Subramanian A."/>
            <person name="Wyman D."/>
            <person name="Rogers J."/>
            <person name="Sulston J."/>
            <person name="Ainscough R."/>
            <person name="Beck S."/>
            <person name="Bentley D."/>
            <person name="Burton J."/>
            <person name="Clee C."/>
            <person name="Carter N."/>
            <person name="Coulson A."/>
            <person name="Deadman R."/>
            <person name="Deloukas P."/>
            <person name="Dunham A."/>
            <person name="Dunham I."/>
            <person name="Durbin R."/>
            <person name="French L."/>
            <person name="Grafham D."/>
            <person name="Gregory S."/>
            <person name="Hubbard T."/>
            <person name="Humphray S."/>
            <person name="Hunt A."/>
            <person name="Jones M."/>
            <person name="Lloyd C."/>
            <person name="McMurray A."/>
            <person name="Matthews L."/>
            <person name="Mercer S."/>
            <person name="Milne S."/>
            <person name="Mullikin J.C."/>
            <person name="Mungall A."/>
            <person name="Plumb R."/>
            <person name="Ross M."/>
            <person name="Shownkeen R."/>
            <person name="Sims S."/>
            <person name="Waterston R.H."/>
            <person name="Wilson R.K."/>
            <person name="Hillier L.W."/>
            <person name="McPherson J.D."/>
            <person name="Marra M.A."/>
            <person name="Mardis E.R."/>
            <person name="Fulton L.A."/>
            <person name="Chinwalla A.T."/>
            <person name="Pepin K.H."/>
            <person name="Gish W.R."/>
            <person name="Chissoe S.L."/>
            <person name="Wendl M.C."/>
            <person name="Delehaunty K.D."/>
            <person name="Miner T.L."/>
            <person name="Delehaunty A."/>
            <person name="Kramer J.B."/>
            <person name="Cook L.L."/>
            <person name="Fulton R.S."/>
            <person name="Johnson D.L."/>
            <person name="Minx P.J."/>
            <person name="Clifton S.W."/>
            <person name="Hawkins T."/>
            <person name="Branscomb E."/>
            <person name="Predki P."/>
            <person name="Richardson P."/>
            <person name="Wenning S."/>
            <person name="Slezak T."/>
            <person name="Doggett N."/>
            <person name="Cheng J.F."/>
            <person name="Olsen A."/>
            <person name="Lucas S."/>
            <person name="Elkin C."/>
            <person name="Uberbacher E."/>
            <person name="Frazier M."/>
            <person name="Gibbs R.A."/>
            <person name="Muzny D.M."/>
            <person name="Scherer S.E."/>
            <person name="Bouck J.B."/>
            <person name="Sodergren E.J."/>
            <person name="Worley K.C."/>
            <person name="Rives C.M."/>
            <person name="Gorrell J.H."/>
            <person name="Metzker M.L."/>
            <person name="Naylor S.L."/>
            <person name="Kucherlapati R.S."/>
            <person name="Nelson D.L."/>
            <person name="Weinstock G.M."/>
            <person name="Sakaki Y."/>
            <person name="Fujiyama A."/>
            <person name="Hattori M."/>
            <person name="Yada T."/>
            <person name="Toyoda A."/>
            <person name="Itoh T."/>
            <person name="Kawagoe C."/>
            <person name="Watanabe H."/>
            <person name="Totoki Y."/>
            <person name="Taylor T."/>
            <person name="Weissenbach J."/>
            <person name="Heilig R."/>
            <person name="Saurin W."/>
            <person name="Artiguenave F."/>
            <person name="Brottier P."/>
            <person name="Bruls T."/>
            <person name="Pelletier E."/>
            <person name="Robert C."/>
            <person name="Wincker P."/>
            <person name="Smith D.R."/>
            <person name="Doucette-Stamm L."/>
            <person name="Rubenfield M."/>
            <person name="Weinstock K."/>
            <person name="Lee H.M."/>
            <person name="Dubois J."/>
            <person name="Rosenthal A."/>
            <person name="Platzer M."/>
            <person name="Nyakatura G."/>
            <person name="Taudien S."/>
            <person name="Rump A."/>
            <person name="Yang H."/>
            <person name="Yu J."/>
            <person name="Wang J."/>
            <person name="Huang G."/>
            <person name="Gu J."/>
            <person name="Hood L."/>
            <person name="Rowen L."/>
            <person name="Madan A."/>
            <person name="Qin S."/>
            <person name="Davis R.W."/>
            <person name="Federspiel N.A."/>
            <person name="Abola A.P."/>
            <person name="Proctor M.J."/>
            <person name="Myers R.M."/>
            <person name="Schmutz J."/>
            <person name="Dickson M."/>
            <person name="Grimwood J."/>
            <person name="Cox D.R."/>
            <person name="Olson M.V."/>
            <person name="Kaul R."/>
            <person name="Raymond C."/>
            <person name="Shimizu N."/>
            <person name="Kawasaki K."/>
            <person name="Minoshima S."/>
            <person name="Evans G.A."/>
            <person name="Athanasiou M."/>
            <person name="Schultz R."/>
            <person name="Roe B.A."/>
            <person name="Chen F."/>
            <person name="Pan H."/>
            <person name="Ramser J."/>
            <person name="Lehrach H."/>
            <person name="Reinhardt R."/>
            <person name="McCombie W.R."/>
            <person name="de la Bastide M."/>
            <person name="Dedhia N."/>
            <person name="Blocker H."/>
            <person name="Hornischer K."/>
            <person name="Nordsiek G."/>
            <person name="Agarwala R."/>
            <person name="Aravind L."/>
            <person name="Bailey J.A."/>
            <person name="Bateman A."/>
            <person name="Batzoglou S."/>
            <person name="Birney E."/>
            <person name="Bork P."/>
            <person name="Brown D.G."/>
            <person name="Burge C.B."/>
            <person name="Cerutti L."/>
            <person name="Chen H.C."/>
            <person name="Church D."/>
            <person name="Clamp M."/>
            <person name="Copley R.R."/>
            <person name="Doerks T."/>
            <person name="Eddy S.R."/>
            <person name="Eichler E.E."/>
            <person name="Furey T.S."/>
            <person name="Galagan J."/>
            <person name="Gilbert J.G."/>
            <person name="Harmon C."/>
            <person name="Hayashizaki Y."/>
            <person name="Haussler D."/>
            <person name="Hermjakob H."/>
            <person name="Hokamp K."/>
            <person name="Jang W."/>
            <person name="Johnson L.S."/>
            <person name="Jones T.A."/>
            <person name="Kasif S."/>
            <person name="Kaspryzk A."/>
            <person name="Kennedy S."/>
            <person name="Kent W.J."/>
            <person name="Kitts P."/>
            <person name="Koonin E.V."/>
            <person name="Korf I."/>
            <person name="Kulp D."/>
            <person name="Lancet D."/>
            <person name="Lowe T.M."/>
            <person name="McLysaght A."/>
            <person name="Mikkelsen T."/>
            <person name="Moran J.V."/>
            <person name="Mulder N."/>
            <person name="Pollara V.J."/>
            <person name="Ponting C.P."/>
            <person name="Schuler G."/>
            <person name="Schultz J."/>
            <person name="Slater G."/>
            <person name="Smit A.F."/>
            <person name="Stupka E."/>
            <person name="Szustakowski J."/>
            <person name="Thierry-Mieg D."/>
            <person name="Thierry-Mieg J."/>
            <person name="Wagner L."/>
            <person name="Wallis J."/>
            <person name="Wheeler R."/>
            <person name="Williams A."/>
            <person name="Wolf Y.I."/>
            <person name="Wolfe K.H."/>
            <person name="Yang S.P."/>
            <person name="Yeh R.F."/>
            <person name="Collins F."/>
            <person name="Guyer M.S."/>
            <person name="Peterson J."/>
            <person name="Felsenfeld A."/>
            <person name="Wetterstrand K.A."/>
            <person name="Patrinos A."/>
            <person name="Morgan M.J."/>
            <person name="de Jong P."/>
            <person name="Catanese J.J."/>
            <person name="Osoegawa K."/>
            <person name="Shizuya H."/>
            <person name="Choi S."/>
            <person name="Chen Y.J."/>
        </authorList>
    </citation>
    <scope>NUCLEOTIDE SEQUENCE [LARGE SCALE GENOMIC DNA]</scope>
</reference>
<evidence type="ECO:0007829" key="10">
    <source>
        <dbReference type="ProteomicsDB" id="F5H6F6"/>
    </source>
</evidence>
<dbReference type="HOGENOM" id="CLU_001265_28_1_1"/>
<dbReference type="Bgee" id="ENSG00000173262">
    <property type="expression patterns" value="Expressed in left testis and 100 other cell types or tissues"/>
</dbReference>
<dbReference type="SMR" id="F5H6F6"/>
<dbReference type="EMBL" id="AC006517">
    <property type="status" value="NOT_ANNOTATED_CDS"/>
    <property type="molecule type" value="Genomic_DNA"/>
</dbReference>
<evidence type="ECO:0000313" key="8">
    <source>
        <dbReference type="Proteomes" id="UP000005640"/>
    </source>
</evidence>
<dbReference type="VEuPathDB" id="HostDB:ENSG00000173262"/>
<evidence type="ECO:0007829" key="9">
    <source>
        <dbReference type="PeptideAtlas" id="F5H6F6"/>
    </source>
</evidence>
<dbReference type="OpenTargets" id="ENSG00000173262"/>
<name>F5H6F6_HUMAN</name>
<dbReference type="EMBL" id="AC007536">
    <property type="status" value="NOT_ANNOTATED_CDS"/>
    <property type="molecule type" value="Genomic_DNA"/>
</dbReference>
<dbReference type="InterPro" id="IPR020846">
    <property type="entry name" value="MFS_dom"/>
</dbReference>
<dbReference type="EMBL" id="AC124891">
    <property type="status" value="NOT_ANNOTATED_CDS"/>
    <property type="molecule type" value="Genomic_DNA"/>
</dbReference>
<sequence>MEFHNGGHVSGIGGFLVSLTSRMKPHTLAVTPALIFAITVATIGSFQFGYNTGVINAPETIIKEFINKTLTDKANAPPSEVLLTNLWSLSVAIFSVGGMIGSFSVGLFVNRFGRRNSMLI</sequence>
<dbReference type="AlphaFoldDB" id="F5H6F6"/>
<dbReference type="InterPro" id="IPR036259">
    <property type="entry name" value="MFS_trans_sf"/>
</dbReference>
<evidence type="ECO:0000256" key="3">
    <source>
        <dbReference type="ARBA" id="ARBA00022989"/>
    </source>
</evidence>
<dbReference type="GeneTree" id="ENSGT00940000162491"/>
<dbReference type="PANTHER" id="PTHR23503:SF53">
    <property type="entry name" value="SOLUTE CARRIER FAMILY 2, FACILITATED GLUCOSE TRANSPORTER MEMBER 14"/>
    <property type="match status" value="1"/>
</dbReference>
<dbReference type="GO" id="GO:0022857">
    <property type="term" value="F:transmembrane transporter activity"/>
    <property type="evidence" value="ECO:0007669"/>
    <property type="project" value="InterPro"/>
</dbReference>
<reference evidence="7" key="4">
    <citation type="submission" date="2025-08" db="UniProtKB">
        <authorList>
            <consortium name="Ensembl"/>
        </authorList>
    </citation>
    <scope>IDENTIFICATION</scope>
</reference>
<dbReference type="ExpressionAtlas" id="F5H6F6">
    <property type="expression patterns" value="baseline and differential"/>
</dbReference>
<dbReference type="InterPro" id="IPR045263">
    <property type="entry name" value="GLUT"/>
</dbReference>
<dbReference type="InterPro" id="IPR005828">
    <property type="entry name" value="MFS_sugar_transport-like"/>
</dbReference>
<dbReference type="Pfam" id="PF00083">
    <property type="entry name" value="Sugar_tr"/>
    <property type="match status" value="1"/>
</dbReference>
<evidence type="ECO:0000256" key="5">
    <source>
        <dbReference type="SAM" id="Phobius"/>
    </source>
</evidence>
<reference evidence="7 8" key="3">
    <citation type="journal article" date="2006" name="Nature">
        <title>The finished DNA sequence of human chromosome 12.</title>
        <authorList>
            <consortium name="Baylor College of Medicine Human Genome Sequencing Center Sequence Production Team"/>
            <person name="Scherer S.E."/>
            <person name="Muzny D.M."/>
            <person name="Buhay C.J."/>
            <person name="Chen R."/>
            <person name="Cree A."/>
            <person name="Ding Y."/>
            <person name="Dugan-Rocha S."/>
            <person name="Gill R."/>
            <person name="Gunaratne P."/>
            <person name="Harris R.A."/>
            <person name="Hawes A.C."/>
            <person name="Hernandez J."/>
            <person name="Hodgson A.V."/>
            <person name="Hume J."/>
            <person name="Jackson A."/>
            <person name="Khan Z.M."/>
            <person name="Kovar-Smith C."/>
            <person name="Lewis L.R."/>
            <person name="Lozado R.J."/>
            <person name="Metzker M.L."/>
            <person name="Milosavljevic A."/>
            <person name="Miner G.R."/>
            <person name="Montgomery K.T."/>
            <person name="Morgan M.B."/>
            <person name="Nazareth L.V."/>
            <person name="Scott G."/>
            <person name="Sodergren E."/>
            <person name="Song X.Z."/>
            <person name="Steffen D."/>
            <person name="Lovering R.C."/>
            <person name="Wheeler D.A."/>
            <person name="Worley K.C."/>
            <person name="Yuan Y."/>
            <person name="Zhang Z."/>
            <person name="Adams C.Q."/>
            <person name="Ansari-Lari M.A."/>
            <person name="Ayele M."/>
            <person name="Brown M.J."/>
            <person name="Chen G."/>
            <person name="Chen Z."/>
            <person name="Clerc-Blankenburg K.P."/>
            <person name="Davis C."/>
            <person name="Delgado O."/>
            <person name="Dinh H.H."/>
            <person name="Draper H."/>
            <person name="Gonzalez-Garay M.L."/>
            <person name="Havlak P."/>
            <person name="Jackson L.R."/>
            <person name="Jacob L.S."/>
            <person name="Kelly S.H."/>
            <person name="Li L."/>
            <person name="Li Z."/>
            <person name="Liu J."/>
            <person name="Liu W."/>
            <person name="Lu J."/>
            <person name="Maheshwari M."/>
            <person name="Nguyen B.V."/>
            <person name="Okwuonu G.O."/>
            <person name="Pasternak S."/>
            <person name="Perez L.M."/>
            <person name="Plopper F.J."/>
            <person name="Santibanez J."/>
            <person name="Shen H."/>
            <person name="Tabor P.E."/>
            <person name="Verduzco D."/>
            <person name="Waldron L."/>
            <person name="Wang Q."/>
            <person name="Williams G.A."/>
            <person name="Zhang J."/>
            <person name="Zhou J."/>
            <person name="Allen C.C."/>
            <person name="Amin A.G."/>
            <person name="Anyalebechi V."/>
            <person name="Bailey M."/>
            <person name="Barbaria J.A."/>
            <person name="Bimage K.E."/>
            <person name="Bryant N.P."/>
            <person name="Burch P.E."/>
            <person name="Burkett C.E."/>
            <person name="Burrell K.L."/>
            <person name="Calderon E."/>
            <person name="Cardenas V."/>
            <person name="Carter K."/>
            <person name="Casias K."/>
            <person name="Cavazos I."/>
            <person name="Cavazos S.R."/>
            <person name="Ceasar H."/>
            <person name="Chacko J."/>
            <person name="Chan S.N."/>
            <person name="Chavez D."/>
            <person name="Christopoulos C."/>
            <person name="Chu J."/>
            <person name="Cockrell R."/>
            <person name="Cox C.D."/>
            <person name="Dang M."/>
            <person name="Dathorne S.R."/>
            <person name="David R."/>
            <person name="Davis C.M."/>
            <person name="Davy-Carroll L."/>
            <person name="Deshazo D.R."/>
            <person name="Donlin J.E."/>
            <person name="D'Souza L."/>
            <person name="Eaves K.A."/>
            <person name="Egan A."/>
            <person name="Emery-Cohen A.J."/>
            <person name="Escotto M."/>
            <person name="Flagg N."/>
            <person name="Forbes L.D."/>
            <person name="Gabisi A.M."/>
            <person name="Garza M."/>
            <person name="Hamilton C."/>
            <person name="Henderson N."/>
            <person name="Hernandez O."/>
            <person name="Hines S."/>
            <person name="Hogues M.E."/>
            <person name="Huang M."/>
            <person name="Idlebird D.G."/>
            <person name="Johnson R."/>
            <person name="Jolivet A."/>
            <person name="Jones S."/>
            <person name="Kagan R."/>
            <person name="King L.M."/>
            <person name="Leal B."/>
            <person name="Lebow H."/>
            <person name="Lee S."/>
            <person name="LeVan J.M."/>
            <person name="Lewis L.C."/>
            <person name="London P."/>
            <person name="Lorensuhewa L.M."/>
            <person name="Loulseged H."/>
            <person name="Lovett D.A."/>
            <person name="Lucier A."/>
            <person name="Lucier R.L."/>
            <person name="Ma J."/>
            <person name="Madu R.C."/>
            <person name="Mapua P."/>
            <person name="Martindale A.D."/>
            <person name="Martinez E."/>
            <person name="Massey E."/>
            <person name="Mawhiney S."/>
            <person name="Meador M.G."/>
            <person name="Mendez S."/>
            <person name="Mercado C."/>
            <person name="Mercado I.C."/>
            <person name="Merritt C.E."/>
            <person name="Miner Z.L."/>
            <person name="Minja E."/>
            <person name="Mitchell T."/>
            <person name="Mohabbat F."/>
            <person name="Mohabbat K."/>
            <person name="Montgomery B."/>
            <person name="Moore N."/>
            <person name="Morris S."/>
            <person name="Munidasa M."/>
            <person name="Ngo R.N."/>
            <person name="Nguyen N.B."/>
            <person name="Nickerson E."/>
            <person name="Nwaokelemeh O.O."/>
            <person name="Nwokenkwo S."/>
            <person name="Obregon M."/>
            <person name="Oguh M."/>
            <person name="Oragunye N."/>
            <person name="Oviedo R.J."/>
            <person name="Parish B.J."/>
            <person name="Parker D.N."/>
            <person name="Parrish J."/>
            <person name="Parks K.L."/>
            <person name="Paul H.A."/>
            <person name="Payton B.A."/>
            <person name="Perez A."/>
            <person name="Perrin W."/>
            <person name="Pickens A."/>
            <person name="Primus E.L."/>
            <person name="Pu L.L."/>
            <person name="Puazo M."/>
            <person name="Quiles M.M."/>
            <person name="Quiroz J.B."/>
            <person name="Rabata D."/>
            <person name="Reeves K."/>
            <person name="Ruiz S.J."/>
            <person name="Shao H."/>
            <person name="Sisson I."/>
            <person name="Sonaike T."/>
            <person name="Sorelle R.P."/>
            <person name="Sutton A.E."/>
            <person name="Svatek A.F."/>
            <person name="Svetz L.A."/>
            <person name="Tamerisa K.S."/>
            <person name="Taylor T.R."/>
            <person name="Teague B."/>
            <person name="Thomas N."/>
            <person name="Thorn R.D."/>
            <person name="Trejos Z.Y."/>
            <person name="Trevino B.K."/>
            <person name="Ukegbu O.N."/>
            <person name="Urban J.B."/>
            <person name="Vasquez L.I."/>
            <person name="Vera V.A."/>
            <person name="Villasana D.M."/>
            <person name="Wang L."/>
            <person name="Ward-Moore S."/>
            <person name="Warren J.T."/>
            <person name="Wei X."/>
            <person name="White F."/>
            <person name="Williamson A.L."/>
            <person name="Wleczyk R."/>
            <person name="Wooden H.S."/>
            <person name="Wooden S.H."/>
            <person name="Yen J."/>
            <person name="Yoon L."/>
            <person name="Yoon V."/>
            <person name="Zorrilla S.E."/>
            <person name="Nelson D."/>
            <person name="Kucherlapati R."/>
            <person name="Weinstock G."/>
            <person name="Gibbs R.A."/>
            <person name="null."/>
        </authorList>
    </citation>
    <scope>NUCLEOTIDE SEQUENCE [LARGE SCALE GENOMIC DNA]</scope>
</reference>
<dbReference type="Ensembl" id="ENST00000535266.5">
    <property type="protein sequence ID" value="ENSP00000437653.1"/>
    <property type="gene ID" value="ENSG00000173262.13"/>
</dbReference>
<dbReference type="ProteomicsDB" id="27175"/>
<organism evidence="7 8">
    <name type="scientific">Homo sapiens</name>
    <name type="common">Human</name>
    <dbReference type="NCBI Taxonomy" id="9606"/>
    <lineage>
        <taxon>Eukaryota</taxon>
        <taxon>Metazoa</taxon>
        <taxon>Chordata</taxon>
        <taxon>Craniata</taxon>
        <taxon>Vertebrata</taxon>
        <taxon>Euteleostomi</taxon>
        <taxon>Mammalia</taxon>
        <taxon>Eutheria</taxon>
        <taxon>Euarchontoglires</taxon>
        <taxon>Primates</taxon>
        <taxon>Haplorrhini</taxon>
        <taxon>Catarrhini</taxon>
        <taxon>Hominidae</taxon>
        <taxon>Homo</taxon>
    </lineage>
</organism>
<feature type="non-terminal residue" evidence="7">
    <location>
        <position position="120"/>
    </location>
</feature>
<dbReference type="PROSITE" id="PS50850">
    <property type="entry name" value="MFS"/>
    <property type="match status" value="1"/>
</dbReference>
<reference evidence="7 8" key="2">
    <citation type="journal article" date="2004" name="Nature">
        <title>Finishing the euchromatic sequence of the human genome.</title>
        <authorList>
            <consortium name="International Human Genome Sequencing Consortium"/>
        </authorList>
    </citation>
    <scope>NUCLEOTIDE SEQUENCE [LARGE SCALE GENOMIC DNA]</scope>
</reference>
<dbReference type="Ensembl" id="ENST00000535266.5">
    <property type="protein sequence ID" value="ENSP00000437653.1"/>
    <property type="gene ID" value="ENSG00000173262.12"/>
</dbReference>
<keyword evidence="8" id="KW-1185">Reference proteome</keyword>
<dbReference type="HGNC" id="HGNC:18301">
    <property type="gene designation" value="SLC2A14"/>
</dbReference>
<evidence type="ECO:0000256" key="2">
    <source>
        <dbReference type="ARBA" id="ARBA00022692"/>
    </source>
</evidence>
<dbReference type="PANTHER" id="PTHR23503">
    <property type="entry name" value="SOLUTE CARRIER FAMILY 2"/>
    <property type="match status" value="1"/>
</dbReference>
<keyword evidence="9 10" id="KW-1267">Proteomics identification</keyword>
<dbReference type="GO" id="GO:0016020">
    <property type="term" value="C:membrane"/>
    <property type="evidence" value="ECO:0007669"/>
    <property type="project" value="UniProtKB-SubCell"/>
</dbReference>
<feature type="transmembrane region" description="Helical" evidence="5">
    <location>
        <begin position="28"/>
        <end position="50"/>
    </location>
</feature>
<accession>F5H6F6</accession>
<dbReference type="ChiTaRS" id="SLC2A14">
    <property type="organism name" value="human"/>
</dbReference>
<keyword evidence="2 5" id="KW-0812">Transmembrane</keyword>
<feature type="domain" description="Major facilitator superfamily (MFS) profile" evidence="6">
    <location>
        <begin position="37"/>
        <end position="120"/>
    </location>
</feature>
<dbReference type="OrthoDB" id="4540492at2759"/>
<dbReference type="MassIVE" id="F5H6F6"/>
<proteinExistence type="evidence at protein level"/>
<reference evidence="7" key="5">
    <citation type="submission" date="2025-09" db="UniProtKB">
        <authorList>
            <consortium name="Ensembl"/>
        </authorList>
    </citation>
    <scope>IDENTIFICATION</scope>
</reference>
<evidence type="ECO:0000256" key="1">
    <source>
        <dbReference type="ARBA" id="ARBA00004141"/>
    </source>
</evidence>
<dbReference type="UCSC" id="uc058kui.1">
    <property type="organism name" value="human"/>
</dbReference>
<dbReference type="Proteomes" id="UP000005640">
    <property type="component" value="Chromosome 12"/>
</dbReference>